<feature type="DNA-binding region" description="OmpR/PhoB-type" evidence="7">
    <location>
        <begin position="134"/>
        <end position="231"/>
    </location>
</feature>
<dbReference type="SUPFAM" id="SSF52172">
    <property type="entry name" value="CheY-like"/>
    <property type="match status" value="1"/>
</dbReference>
<evidence type="ECO:0000256" key="2">
    <source>
        <dbReference type="ARBA" id="ARBA00023015"/>
    </source>
</evidence>
<keyword evidence="6" id="KW-0597">Phosphoprotein</keyword>
<evidence type="ECO:0000256" key="4">
    <source>
        <dbReference type="ARBA" id="ARBA00023163"/>
    </source>
</evidence>
<evidence type="ECO:0000313" key="10">
    <source>
        <dbReference type="EMBL" id="HIR09116.1"/>
    </source>
</evidence>
<evidence type="ECO:0000259" key="9">
    <source>
        <dbReference type="PROSITE" id="PS51755"/>
    </source>
</evidence>
<sequence>MDSRKGGIPVTIYLVEDDATIAGAVAQHLTSWGYTCHVTENFRDVAGEVQRLKPHLVILDLMLPFYNGFHWCQEIRRTSKVPILFLSSASDNLNILMAIQMGGDDFLSKPFDLNILAAKVQALLRRAYDFAPATEELSCGDLRLRLQDGTVELDGKSAALTRNELRILQVLLENRGRIVSRERLMQRLWETDSFVDENTLTVNVTRLRKTLSSIGAEALIVTKKGMGYLIP</sequence>
<dbReference type="SMART" id="SM00862">
    <property type="entry name" value="Trans_reg_C"/>
    <property type="match status" value="1"/>
</dbReference>
<evidence type="ECO:0000313" key="11">
    <source>
        <dbReference type="Proteomes" id="UP000824258"/>
    </source>
</evidence>
<dbReference type="AlphaFoldDB" id="A0A9D1D673"/>
<reference evidence="10" key="2">
    <citation type="journal article" date="2021" name="PeerJ">
        <title>Extensive microbial diversity within the chicken gut microbiome revealed by metagenomics and culture.</title>
        <authorList>
            <person name="Gilroy R."/>
            <person name="Ravi A."/>
            <person name="Getino M."/>
            <person name="Pursley I."/>
            <person name="Horton D.L."/>
            <person name="Alikhan N.F."/>
            <person name="Baker D."/>
            <person name="Gharbi K."/>
            <person name="Hall N."/>
            <person name="Watson M."/>
            <person name="Adriaenssens E.M."/>
            <person name="Foster-Nyarko E."/>
            <person name="Jarju S."/>
            <person name="Secka A."/>
            <person name="Antonio M."/>
            <person name="Oren A."/>
            <person name="Chaudhuri R.R."/>
            <person name="La Ragione R."/>
            <person name="Hildebrand F."/>
            <person name="Pallen M.J."/>
        </authorList>
    </citation>
    <scope>NUCLEOTIDE SEQUENCE</scope>
    <source>
        <strain evidence="10">ChiHjej9B8-7071</strain>
    </source>
</reference>
<evidence type="ECO:0000256" key="1">
    <source>
        <dbReference type="ARBA" id="ARBA00018672"/>
    </source>
</evidence>
<dbReference type="Gene3D" id="3.40.50.2300">
    <property type="match status" value="1"/>
</dbReference>
<evidence type="ECO:0000256" key="5">
    <source>
        <dbReference type="ARBA" id="ARBA00024867"/>
    </source>
</evidence>
<dbReference type="PROSITE" id="PS50110">
    <property type="entry name" value="RESPONSE_REGULATORY"/>
    <property type="match status" value="1"/>
</dbReference>
<feature type="domain" description="Response regulatory" evidence="8">
    <location>
        <begin position="11"/>
        <end position="124"/>
    </location>
</feature>
<dbReference type="InterPro" id="IPR039420">
    <property type="entry name" value="WalR-like"/>
</dbReference>
<dbReference type="GO" id="GO:0006355">
    <property type="term" value="P:regulation of DNA-templated transcription"/>
    <property type="evidence" value="ECO:0007669"/>
    <property type="project" value="InterPro"/>
</dbReference>
<dbReference type="InterPro" id="IPR036388">
    <property type="entry name" value="WH-like_DNA-bd_sf"/>
</dbReference>
<evidence type="ECO:0000256" key="7">
    <source>
        <dbReference type="PROSITE-ProRule" id="PRU01091"/>
    </source>
</evidence>
<dbReference type="GO" id="GO:0005829">
    <property type="term" value="C:cytosol"/>
    <property type="evidence" value="ECO:0007669"/>
    <property type="project" value="TreeGrafter"/>
</dbReference>
<proteinExistence type="predicted"/>
<dbReference type="Pfam" id="PF00486">
    <property type="entry name" value="Trans_reg_C"/>
    <property type="match status" value="1"/>
</dbReference>
<name>A0A9D1D673_9FIRM</name>
<dbReference type="Proteomes" id="UP000824258">
    <property type="component" value="Unassembled WGS sequence"/>
</dbReference>
<evidence type="ECO:0000256" key="3">
    <source>
        <dbReference type="ARBA" id="ARBA00023125"/>
    </source>
</evidence>
<dbReference type="GO" id="GO:0000976">
    <property type="term" value="F:transcription cis-regulatory region binding"/>
    <property type="evidence" value="ECO:0007669"/>
    <property type="project" value="TreeGrafter"/>
</dbReference>
<keyword evidence="2" id="KW-0805">Transcription regulation</keyword>
<organism evidence="10 11">
    <name type="scientific">Candidatus Avoscillospira stercoripullorum</name>
    <dbReference type="NCBI Taxonomy" id="2840709"/>
    <lineage>
        <taxon>Bacteria</taxon>
        <taxon>Bacillati</taxon>
        <taxon>Bacillota</taxon>
        <taxon>Clostridia</taxon>
        <taxon>Eubacteriales</taxon>
        <taxon>Oscillospiraceae</taxon>
        <taxon>Oscillospiraceae incertae sedis</taxon>
        <taxon>Candidatus Avoscillospira</taxon>
    </lineage>
</organism>
<dbReference type="Gene3D" id="1.10.10.10">
    <property type="entry name" value="Winged helix-like DNA-binding domain superfamily/Winged helix DNA-binding domain"/>
    <property type="match status" value="1"/>
</dbReference>
<feature type="modified residue" description="4-aspartylphosphate" evidence="6">
    <location>
        <position position="60"/>
    </location>
</feature>
<dbReference type="Pfam" id="PF00072">
    <property type="entry name" value="Response_reg"/>
    <property type="match status" value="1"/>
</dbReference>
<dbReference type="InterPro" id="IPR001867">
    <property type="entry name" value="OmpR/PhoB-type_DNA-bd"/>
</dbReference>
<dbReference type="CDD" id="cd00383">
    <property type="entry name" value="trans_reg_C"/>
    <property type="match status" value="1"/>
</dbReference>
<dbReference type="CDD" id="cd18159">
    <property type="entry name" value="REC_OmpR_NsrR-like"/>
    <property type="match status" value="1"/>
</dbReference>
<keyword evidence="3 7" id="KW-0238">DNA-binding</keyword>
<evidence type="ECO:0000256" key="6">
    <source>
        <dbReference type="PROSITE-ProRule" id="PRU00169"/>
    </source>
</evidence>
<comment type="function">
    <text evidence="5">May play the central regulatory role in sporulation. It may be an element of the effector pathway responsible for the activation of sporulation genes in response to nutritional stress. Spo0A may act in concert with spo0H (a sigma factor) to control the expression of some genes that are critical to the sporulation process.</text>
</comment>
<dbReference type="GO" id="GO:0000156">
    <property type="term" value="F:phosphorelay response regulator activity"/>
    <property type="evidence" value="ECO:0007669"/>
    <property type="project" value="TreeGrafter"/>
</dbReference>
<accession>A0A9D1D673</accession>
<feature type="domain" description="OmpR/PhoB-type" evidence="9">
    <location>
        <begin position="134"/>
        <end position="231"/>
    </location>
</feature>
<dbReference type="PROSITE" id="PS51755">
    <property type="entry name" value="OMPR_PHOB"/>
    <property type="match status" value="1"/>
</dbReference>
<protein>
    <recommendedName>
        <fullName evidence="1">Stage 0 sporulation protein A homolog</fullName>
    </recommendedName>
</protein>
<gene>
    <name evidence="10" type="ORF">IAA70_01785</name>
</gene>
<reference evidence="10" key="1">
    <citation type="submission" date="2020-10" db="EMBL/GenBank/DDBJ databases">
        <authorList>
            <person name="Gilroy R."/>
        </authorList>
    </citation>
    <scope>NUCLEOTIDE SEQUENCE</scope>
    <source>
        <strain evidence="10">ChiHjej9B8-7071</strain>
    </source>
</reference>
<comment type="caution">
    <text evidence="10">The sequence shown here is derived from an EMBL/GenBank/DDBJ whole genome shotgun (WGS) entry which is preliminary data.</text>
</comment>
<dbReference type="PANTHER" id="PTHR48111">
    <property type="entry name" value="REGULATOR OF RPOS"/>
    <property type="match status" value="1"/>
</dbReference>
<dbReference type="EMBL" id="DVGD01000050">
    <property type="protein sequence ID" value="HIR09116.1"/>
    <property type="molecule type" value="Genomic_DNA"/>
</dbReference>
<dbReference type="InterPro" id="IPR001789">
    <property type="entry name" value="Sig_transdc_resp-reg_receiver"/>
</dbReference>
<dbReference type="SMART" id="SM00448">
    <property type="entry name" value="REC"/>
    <property type="match status" value="1"/>
</dbReference>
<dbReference type="PANTHER" id="PTHR48111:SF43">
    <property type="entry name" value="STAGE 0 SPORULATION PROTEIN A HOMOLOG"/>
    <property type="match status" value="1"/>
</dbReference>
<evidence type="ECO:0000259" key="8">
    <source>
        <dbReference type="PROSITE" id="PS50110"/>
    </source>
</evidence>
<keyword evidence="4" id="KW-0804">Transcription</keyword>
<dbReference type="GO" id="GO:0032993">
    <property type="term" value="C:protein-DNA complex"/>
    <property type="evidence" value="ECO:0007669"/>
    <property type="project" value="TreeGrafter"/>
</dbReference>
<dbReference type="InterPro" id="IPR011006">
    <property type="entry name" value="CheY-like_superfamily"/>
</dbReference>